<gene>
    <name evidence="1" type="ORF">NM688_g7742</name>
</gene>
<dbReference type="EMBL" id="JANHOG010001891">
    <property type="protein sequence ID" value="KAJ3530221.1"/>
    <property type="molecule type" value="Genomic_DNA"/>
</dbReference>
<organism evidence="1 2">
    <name type="scientific">Phlebia brevispora</name>
    <dbReference type="NCBI Taxonomy" id="194682"/>
    <lineage>
        <taxon>Eukaryota</taxon>
        <taxon>Fungi</taxon>
        <taxon>Dikarya</taxon>
        <taxon>Basidiomycota</taxon>
        <taxon>Agaricomycotina</taxon>
        <taxon>Agaricomycetes</taxon>
        <taxon>Polyporales</taxon>
        <taxon>Meruliaceae</taxon>
        <taxon>Phlebia</taxon>
    </lineage>
</organism>
<protein>
    <submittedName>
        <fullName evidence="1">Uncharacterized protein</fullName>
    </submittedName>
</protein>
<name>A0ACC1S1V0_9APHY</name>
<keyword evidence="2" id="KW-1185">Reference proteome</keyword>
<evidence type="ECO:0000313" key="2">
    <source>
        <dbReference type="Proteomes" id="UP001148662"/>
    </source>
</evidence>
<comment type="caution">
    <text evidence="1">The sequence shown here is derived from an EMBL/GenBank/DDBJ whole genome shotgun (WGS) entry which is preliminary data.</text>
</comment>
<proteinExistence type="predicted"/>
<reference evidence="1" key="1">
    <citation type="submission" date="2022-07" db="EMBL/GenBank/DDBJ databases">
        <title>Genome Sequence of Phlebia brevispora.</title>
        <authorList>
            <person name="Buettner E."/>
        </authorList>
    </citation>
    <scope>NUCLEOTIDE SEQUENCE</scope>
    <source>
        <strain evidence="1">MPL23</strain>
    </source>
</reference>
<evidence type="ECO:0000313" key="1">
    <source>
        <dbReference type="EMBL" id="KAJ3530221.1"/>
    </source>
</evidence>
<sequence>MASSLAAQLAQGASLNKSFLVDRSRRRPAESYLFTSREADKHDLDAIHALGANAFLQLKTVEPLLGLYEEALFSDAAKTRDRTLQTADANAELDRTIEAFLTLLGPYILEATTGKVIEWLVRRFRINEFNVEAVLYAFMPYHDAPHFQKMLSILHIKDTSKFAPLLPYKSTTTPLTHNAIVNIMTQPSNSDFARFVGNLLPSVARSTNASHALHRALIAFHTVLFEFVRRTFGSRGAGKSAVVDEGTVTWVLVAASEPLQICTEMEVDPSKQNLVGEVVLSSYLLLSAISHTCTLAPRAFNAVLKAIAASCSRARTPTSPTRSHFQKSVVKTLLHLSDVVAEVQGVFAFVGTERFVNAFGKALVARIDDAHACSVLTALVTSPSLPLATIKELARALIQSHVESAEQEDQSGPAQARSILVHIQQRYPNALQGAFEAALNDEAYGEKKEVLEQLLLSLSVALPTSEVVDADAGLDSVVASMSADGPVRVVAVRQLYEKLASGDVPQAERDPA</sequence>
<accession>A0ACC1S1V0</accession>
<dbReference type="Proteomes" id="UP001148662">
    <property type="component" value="Unassembled WGS sequence"/>
</dbReference>